<dbReference type="Proteomes" id="UP000215137">
    <property type="component" value="Chromosome"/>
</dbReference>
<keyword evidence="10" id="KW-1185">Reference proteome</keyword>
<evidence type="ECO:0000256" key="2">
    <source>
        <dbReference type="ARBA" id="ARBA00022475"/>
    </source>
</evidence>
<dbReference type="RefSeq" id="WP_095369733.1">
    <property type="nucleotide sequence ID" value="NZ_CP022983.1"/>
</dbReference>
<keyword evidence="4 7" id="KW-1133">Transmembrane helix</keyword>
<feature type="transmembrane region" description="Helical" evidence="7">
    <location>
        <begin position="58"/>
        <end position="78"/>
    </location>
</feature>
<feature type="region of interest" description="Disordered" evidence="6">
    <location>
        <begin position="222"/>
        <end position="388"/>
    </location>
</feature>
<accession>A0A248TD51</accession>
<evidence type="ECO:0000256" key="4">
    <source>
        <dbReference type="ARBA" id="ARBA00022989"/>
    </source>
</evidence>
<gene>
    <name evidence="9" type="ORF">CKF48_01725</name>
</gene>
<dbReference type="AlphaFoldDB" id="A0A248TD51"/>
<evidence type="ECO:0000256" key="5">
    <source>
        <dbReference type="ARBA" id="ARBA00023136"/>
    </source>
</evidence>
<name>A0A248TD51_9BACI</name>
<keyword evidence="3 7" id="KW-0812">Transmembrane</keyword>
<feature type="compositionally biased region" description="Basic and acidic residues" evidence="6">
    <location>
        <begin position="297"/>
        <end position="314"/>
    </location>
</feature>
<evidence type="ECO:0000256" key="3">
    <source>
        <dbReference type="ARBA" id="ARBA00022692"/>
    </source>
</evidence>
<feature type="compositionally biased region" description="Basic and acidic residues" evidence="6">
    <location>
        <begin position="222"/>
        <end position="271"/>
    </location>
</feature>
<feature type="compositionally biased region" description="Basic residues" evidence="6">
    <location>
        <begin position="379"/>
        <end position="388"/>
    </location>
</feature>
<keyword evidence="2" id="KW-1003">Cell membrane</keyword>
<dbReference type="PROSITE" id="PS51849">
    <property type="entry name" value="RSGI_N"/>
    <property type="match status" value="1"/>
</dbReference>
<evidence type="ECO:0000259" key="8">
    <source>
        <dbReference type="PROSITE" id="PS51849"/>
    </source>
</evidence>
<sequence>MKRGVIVAIDERFLTLLTNEGEFYFSYKYEAIYEIGQEIEFEPVMKNHKVESVKKPKYVKMIMIAAVFILSFLGLSLWPNHSEQTIYAYMTIDINPSIELAVNEQFEVIQLKGYNADGKKIIQEISDWKNKQFDTIFSDILLICKSQGYMQKGKELTFATVVMSDQYFKEERLRKHTDFVTRELNEEDVSLHLIEGSKTERELAQEKGLTLGAYMELNEKTEYDNTAKSDVNESEEEKKTASDKEESKEDNKESEIKKEKETSIEVKEEKGTVPTSDDNEAIDPNIETNESIPNNEVEEKKFRYKKHIDDEHNDSSAVTNKEIENKKFKGKHKNKNDDDDDDEKEQNDTDNSDVHDDDEWHNRHNQDKHNNEKRDKHNERKKYNKESP</sequence>
<dbReference type="KEGG" id="bko:CKF48_01725"/>
<feature type="compositionally biased region" description="Basic and acidic residues" evidence="6">
    <location>
        <begin position="352"/>
        <end position="378"/>
    </location>
</feature>
<dbReference type="OrthoDB" id="9800626at2"/>
<protein>
    <recommendedName>
        <fullName evidence="8">RsgI N-terminal anti-sigma domain-containing protein</fullName>
    </recommendedName>
</protein>
<keyword evidence="5 7" id="KW-0472">Membrane</keyword>
<feature type="domain" description="RsgI N-terminal anti-sigma" evidence="8">
    <location>
        <begin position="2"/>
        <end position="50"/>
    </location>
</feature>
<dbReference type="InterPro" id="IPR024449">
    <property type="entry name" value="Anti-sigma_RsgI_N"/>
</dbReference>
<reference evidence="9 10" key="1">
    <citation type="submission" date="2017-08" db="EMBL/GenBank/DDBJ databases">
        <title>Complete Genome Sequence of Bacillus kochii Oregon-R-modENCODE STRAIN BDGP4, isolated from Drosophila melanogaster gut.</title>
        <authorList>
            <person name="Wan K.H."/>
            <person name="Yu C."/>
            <person name="Park S."/>
            <person name="Hammonds A.S."/>
            <person name="Booth B.W."/>
            <person name="Celniker S.E."/>
        </authorList>
    </citation>
    <scope>NUCLEOTIDE SEQUENCE [LARGE SCALE GENOMIC DNA]</scope>
    <source>
        <strain evidence="9 10">BDGP4</strain>
    </source>
</reference>
<dbReference type="GO" id="GO:0005886">
    <property type="term" value="C:plasma membrane"/>
    <property type="evidence" value="ECO:0007669"/>
    <property type="project" value="UniProtKB-SubCell"/>
</dbReference>
<dbReference type="Pfam" id="PF23750">
    <property type="entry name" value="RsgI_M"/>
    <property type="match status" value="1"/>
</dbReference>
<evidence type="ECO:0000256" key="6">
    <source>
        <dbReference type="SAM" id="MobiDB-lite"/>
    </source>
</evidence>
<dbReference type="InterPro" id="IPR055431">
    <property type="entry name" value="RsgI_M"/>
</dbReference>
<proteinExistence type="predicted"/>
<evidence type="ECO:0000313" key="9">
    <source>
        <dbReference type="EMBL" id="ASV66158.1"/>
    </source>
</evidence>
<feature type="compositionally biased region" description="Acidic residues" evidence="6">
    <location>
        <begin position="337"/>
        <end position="351"/>
    </location>
</feature>
<dbReference type="EMBL" id="CP022983">
    <property type="protein sequence ID" value="ASV66158.1"/>
    <property type="molecule type" value="Genomic_DNA"/>
</dbReference>
<comment type="subcellular location">
    <subcellularLocation>
        <location evidence="1">Cell membrane</location>
        <topology evidence="1">Single-pass membrane protein</topology>
    </subcellularLocation>
</comment>
<dbReference type="Pfam" id="PF12791">
    <property type="entry name" value="RsgI_N"/>
    <property type="match status" value="1"/>
</dbReference>
<evidence type="ECO:0000313" key="10">
    <source>
        <dbReference type="Proteomes" id="UP000215137"/>
    </source>
</evidence>
<evidence type="ECO:0000256" key="1">
    <source>
        <dbReference type="ARBA" id="ARBA00004162"/>
    </source>
</evidence>
<evidence type="ECO:0000256" key="7">
    <source>
        <dbReference type="SAM" id="Phobius"/>
    </source>
</evidence>
<organism evidence="9 10">
    <name type="scientific">Cytobacillus kochii</name>
    <dbReference type="NCBI Taxonomy" id="859143"/>
    <lineage>
        <taxon>Bacteria</taxon>
        <taxon>Bacillati</taxon>
        <taxon>Bacillota</taxon>
        <taxon>Bacilli</taxon>
        <taxon>Bacillales</taxon>
        <taxon>Bacillaceae</taxon>
        <taxon>Cytobacillus</taxon>
    </lineage>
</organism>